<organism evidence="1 2">
    <name type="scientific">Xenorhabdus beddingii</name>
    <dbReference type="NCBI Taxonomy" id="40578"/>
    <lineage>
        <taxon>Bacteria</taxon>
        <taxon>Pseudomonadati</taxon>
        <taxon>Pseudomonadota</taxon>
        <taxon>Gammaproteobacteria</taxon>
        <taxon>Enterobacterales</taxon>
        <taxon>Morganellaceae</taxon>
        <taxon>Xenorhabdus</taxon>
    </lineage>
</organism>
<evidence type="ECO:0000313" key="1">
    <source>
        <dbReference type="EMBL" id="OTA13999.1"/>
    </source>
</evidence>
<reference evidence="1 2" key="1">
    <citation type="submission" date="2017-01" db="EMBL/GenBank/DDBJ databases">
        <title>Deconstructing symbiosis and pathogenesis requirements using a combined genomic-metabolomic approach.</title>
        <authorList>
            <person name="Tobias N.J."/>
            <person name="Wolff H."/>
            <person name="Djahanschiri B."/>
            <person name="Ebersberger I."/>
            <person name="Bode H.B."/>
        </authorList>
    </citation>
    <scope>NUCLEOTIDE SEQUENCE [LARGE SCALE GENOMIC DNA]</scope>
    <source>
        <strain evidence="1 2">DSM 4764</strain>
    </source>
</reference>
<keyword evidence="2" id="KW-1185">Reference proteome</keyword>
<dbReference type="Proteomes" id="UP000194204">
    <property type="component" value="Unassembled WGS sequence"/>
</dbReference>
<proteinExistence type="predicted"/>
<dbReference type="AlphaFoldDB" id="A0A1Y2S7U0"/>
<dbReference type="EMBL" id="MUBK01000135">
    <property type="protein sequence ID" value="OTA13999.1"/>
    <property type="molecule type" value="Genomic_DNA"/>
</dbReference>
<protein>
    <submittedName>
        <fullName evidence="1">Uncharacterized protein</fullName>
    </submittedName>
</protein>
<comment type="caution">
    <text evidence="1">The sequence shown here is derived from an EMBL/GenBank/DDBJ whole genome shotgun (WGS) entry which is preliminary data.</text>
</comment>
<name>A0A1Y2S7U0_9GAMM</name>
<evidence type="ECO:0000313" key="2">
    <source>
        <dbReference type="Proteomes" id="UP000194204"/>
    </source>
</evidence>
<sequence>MVWLEQGFLRYQQQACPMRQSRPHFPGCGVKGDIGTVGDTVIRANIGKTVIDNQAQDTAVLNHYAFRLTG</sequence>
<accession>A0A1Y2S7U0</accession>
<gene>
    <name evidence="1" type="ORF">Xbed_03766</name>
</gene>